<evidence type="ECO:0008006" key="6">
    <source>
        <dbReference type="Google" id="ProtNLM"/>
    </source>
</evidence>
<dbReference type="PANTHER" id="PTHR31614:SF20">
    <property type="entry name" value="POLLEN PROTEIN OLE E I-LIKE PROTEIN"/>
    <property type="match status" value="1"/>
</dbReference>
<feature type="signal peptide" evidence="3">
    <location>
        <begin position="1"/>
        <end position="20"/>
    </location>
</feature>
<evidence type="ECO:0000313" key="4">
    <source>
        <dbReference type="EMBL" id="KAJ8898582.1"/>
    </source>
</evidence>
<proteinExistence type="inferred from homology"/>
<dbReference type="PANTHER" id="PTHR31614">
    <property type="entry name" value="PROTEIN DOWNSTREAM OF FLC-RELATED"/>
    <property type="match status" value="1"/>
</dbReference>
<gene>
    <name evidence="4" type="ORF">K2173_001479</name>
</gene>
<accession>A0AAV8UBG3</accession>
<comment type="similarity">
    <text evidence="1">Belongs to the Ole e I family.</text>
</comment>
<evidence type="ECO:0000256" key="2">
    <source>
        <dbReference type="ARBA" id="ARBA00023157"/>
    </source>
</evidence>
<evidence type="ECO:0000313" key="5">
    <source>
        <dbReference type="Proteomes" id="UP001159364"/>
    </source>
</evidence>
<dbReference type="Pfam" id="PF01190">
    <property type="entry name" value="Pollen_Ole_e_1"/>
    <property type="match status" value="1"/>
</dbReference>
<dbReference type="Proteomes" id="UP001159364">
    <property type="component" value="Linkage Group LG08"/>
</dbReference>
<reference evidence="4 5" key="1">
    <citation type="submission" date="2021-09" db="EMBL/GenBank/DDBJ databases">
        <title>Genomic insights and catalytic innovation underlie evolution of tropane alkaloids biosynthesis.</title>
        <authorList>
            <person name="Wang Y.-J."/>
            <person name="Tian T."/>
            <person name="Huang J.-P."/>
            <person name="Huang S.-X."/>
        </authorList>
    </citation>
    <scope>NUCLEOTIDE SEQUENCE [LARGE SCALE GENOMIC DNA]</scope>
    <source>
        <strain evidence="4">KIB-2018</strain>
        <tissue evidence="4">Leaf</tissue>
    </source>
</reference>
<feature type="chain" id="PRO_5043809966" description="Olee1-like protein" evidence="3">
    <location>
        <begin position="21"/>
        <end position="159"/>
    </location>
</feature>
<sequence>MAKSYLIALCFYSILSYAYADSWMVEGKVYCDSCRVEFETKLTQSLPGATVRLECRERDNGTVTYTVEGISDSKGSYHMEVPGEHEDEICEVKTVKSSREDCGEPFKGNVRARILLTKNVGVLGRRRFANPLGFMTKKPHTECNKVLEDMGFLPSEVEL</sequence>
<comment type="caution">
    <text evidence="4">The sequence shown here is derived from an EMBL/GenBank/DDBJ whole genome shotgun (WGS) entry which is preliminary data.</text>
</comment>
<organism evidence="4 5">
    <name type="scientific">Erythroxylum novogranatense</name>
    <dbReference type="NCBI Taxonomy" id="1862640"/>
    <lineage>
        <taxon>Eukaryota</taxon>
        <taxon>Viridiplantae</taxon>
        <taxon>Streptophyta</taxon>
        <taxon>Embryophyta</taxon>
        <taxon>Tracheophyta</taxon>
        <taxon>Spermatophyta</taxon>
        <taxon>Magnoliopsida</taxon>
        <taxon>eudicotyledons</taxon>
        <taxon>Gunneridae</taxon>
        <taxon>Pentapetalae</taxon>
        <taxon>rosids</taxon>
        <taxon>fabids</taxon>
        <taxon>Malpighiales</taxon>
        <taxon>Erythroxylaceae</taxon>
        <taxon>Erythroxylum</taxon>
    </lineage>
</organism>
<dbReference type="InterPro" id="IPR006041">
    <property type="entry name" value="Pollen_Ole_e1_allergen"/>
</dbReference>
<dbReference type="EMBL" id="JAIWQS010000008">
    <property type="protein sequence ID" value="KAJ8898582.1"/>
    <property type="molecule type" value="Genomic_DNA"/>
</dbReference>
<evidence type="ECO:0000256" key="3">
    <source>
        <dbReference type="SAM" id="SignalP"/>
    </source>
</evidence>
<keyword evidence="3" id="KW-0732">Signal</keyword>
<protein>
    <recommendedName>
        <fullName evidence="6">Olee1-like protein</fullName>
    </recommendedName>
</protein>
<keyword evidence="2" id="KW-1015">Disulfide bond</keyword>
<name>A0AAV8UBG3_9ROSI</name>
<evidence type="ECO:0000256" key="1">
    <source>
        <dbReference type="ARBA" id="ARBA00010049"/>
    </source>
</evidence>
<dbReference type="AlphaFoldDB" id="A0AAV8UBG3"/>
<keyword evidence="5" id="KW-1185">Reference proteome</keyword>